<keyword evidence="3" id="KW-0732">Signal</keyword>
<name>A0A7R7XU94_9EURO</name>
<dbReference type="EMBL" id="AP024448">
    <property type="protein sequence ID" value="BCS27847.1"/>
    <property type="molecule type" value="Genomic_DNA"/>
</dbReference>
<evidence type="ECO:0000256" key="1">
    <source>
        <dbReference type="ARBA" id="ARBA00022669"/>
    </source>
</evidence>
<dbReference type="PANTHER" id="PTHR47700">
    <property type="entry name" value="V CHITINASE, PUTATIVE (AFU_ORTHOLOGUE AFUA_6G13720)-RELATED"/>
    <property type="match status" value="1"/>
</dbReference>
<dbReference type="OrthoDB" id="4491459at2759"/>
<organism evidence="4 5">
    <name type="scientific">Aspergillus puulaauensis</name>
    <dbReference type="NCBI Taxonomy" id="1220207"/>
    <lineage>
        <taxon>Eukaryota</taxon>
        <taxon>Fungi</taxon>
        <taxon>Dikarya</taxon>
        <taxon>Ascomycota</taxon>
        <taxon>Pezizomycotina</taxon>
        <taxon>Eurotiomycetes</taxon>
        <taxon>Eurotiomycetidae</taxon>
        <taxon>Eurotiales</taxon>
        <taxon>Aspergillaceae</taxon>
        <taxon>Aspergillus</taxon>
    </lineage>
</organism>
<dbReference type="RefSeq" id="XP_041560041.1">
    <property type="nucleotide sequence ID" value="XM_041694185.1"/>
</dbReference>
<accession>A0A7R7XU94</accession>
<keyword evidence="1" id="KW-0147">Chitin-binding</keyword>
<gene>
    <name evidence="4" type="ORF">APUU_60895S</name>
</gene>
<evidence type="ECO:0000313" key="4">
    <source>
        <dbReference type="EMBL" id="BCS27847.1"/>
    </source>
</evidence>
<proteinExistence type="predicted"/>
<dbReference type="Proteomes" id="UP000654913">
    <property type="component" value="Chromosome 6"/>
</dbReference>
<sequence>MKSYIPSLAGLLALSLFQPALARYASHTRLPQYDNYPSIEEHDSYEIYCPVPCLDSGPHSSSWTPGLTLDDLRHCDSPVLFDAPLNARIDARNKSIHACASDTNDMMSGTNFNYDTPTVTVAVDLEVGWWGGLEGRGARSTVQIRNAARELQQYLNLLGESASSEAGETVVFAKSKQSIVGLYLGRDIAKGSAGPLIRQLIEFMKRRAAPSDVAMQVCWPGGRTFGIVASASGDIGFVQDGLRTWARGKCLTGFNGDDLMSGQMEIFRLGPGYGAGRQNTLGKA</sequence>
<dbReference type="PANTHER" id="PTHR47700:SF2">
    <property type="entry name" value="CHITINASE"/>
    <property type="match status" value="1"/>
</dbReference>
<dbReference type="GeneID" id="64977852"/>
<evidence type="ECO:0000313" key="5">
    <source>
        <dbReference type="Proteomes" id="UP000654913"/>
    </source>
</evidence>
<dbReference type="InterPro" id="IPR053214">
    <property type="entry name" value="LysM12-like"/>
</dbReference>
<reference evidence="4" key="2">
    <citation type="submission" date="2021-02" db="EMBL/GenBank/DDBJ databases">
        <title>Aspergillus puulaauensis MK2 genome sequence.</title>
        <authorList>
            <person name="Futagami T."/>
            <person name="Mori K."/>
            <person name="Kadooka C."/>
            <person name="Tanaka T."/>
        </authorList>
    </citation>
    <scope>NUCLEOTIDE SEQUENCE</scope>
    <source>
        <strain evidence="4">MK2</strain>
    </source>
</reference>
<feature type="signal peptide" evidence="3">
    <location>
        <begin position="1"/>
        <end position="22"/>
    </location>
</feature>
<evidence type="ECO:0000256" key="2">
    <source>
        <dbReference type="ARBA" id="ARBA00023026"/>
    </source>
</evidence>
<evidence type="ECO:0000256" key="3">
    <source>
        <dbReference type="SAM" id="SignalP"/>
    </source>
</evidence>
<reference evidence="4" key="1">
    <citation type="submission" date="2021-01" db="EMBL/GenBank/DDBJ databases">
        <authorList>
            <consortium name="Aspergillus puulaauensis MK2 genome sequencing consortium"/>
            <person name="Kazuki M."/>
            <person name="Futagami T."/>
        </authorList>
    </citation>
    <scope>NUCLEOTIDE SEQUENCE</scope>
    <source>
        <strain evidence="4">MK2</strain>
    </source>
</reference>
<protein>
    <submittedName>
        <fullName evidence="4">Uncharacterized protein</fullName>
    </submittedName>
</protein>
<dbReference type="KEGG" id="apuu:APUU_60895S"/>
<keyword evidence="5" id="KW-1185">Reference proteome</keyword>
<keyword evidence="2" id="KW-0843">Virulence</keyword>
<feature type="chain" id="PRO_5030990613" evidence="3">
    <location>
        <begin position="23"/>
        <end position="284"/>
    </location>
</feature>
<dbReference type="AlphaFoldDB" id="A0A7R7XU94"/>
<dbReference type="GO" id="GO:0008061">
    <property type="term" value="F:chitin binding"/>
    <property type="evidence" value="ECO:0007669"/>
    <property type="project" value="UniProtKB-KW"/>
</dbReference>